<evidence type="ECO:0000313" key="4">
    <source>
        <dbReference type="Proteomes" id="UP000612585"/>
    </source>
</evidence>
<dbReference type="InterPro" id="IPR001789">
    <property type="entry name" value="Sig_transdc_resp-reg_receiver"/>
</dbReference>
<dbReference type="GO" id="GO:0000160">
    <property type="term" value="P:phosphorelay signal transduction system"/>
    <property type="evidence" value="ECO:0007669"/>
    <property type="project" value="InterPro"/>
</dbReference>
<organism evidence="3 4">
    <name type="scientific">Virgisporangium aurantiacum</name>
    <dbReference type="NCBI Taxonomy" id="175570"/>
    <lineage>
        <taxon>Bacteria</taxon>
        <taxon>Bacillati</taxon>
        <taxon>Actinomycetota</taxon>
        <taxon>Actinomycetes</taxon>
        <taxon>Micromonosporales</taxon>
        <taxon>Micromonosporaceae</taxon>
        <taxon>Virgisporangium</taxon>
    </lineage>
</organism>
<evidence type="ECO:0000259" key="2">
    <source>
        <dbReference type="PROSITE" id="PS50110"/>
    </source>
</evidence>
<dbReference type="AlphaFoldDB" id="A0A8J3Z5K3"/>
<dbReference type="SMART" id="SM00448">
    <property type="entry name" value="REC"/>
    <property type="match status" value="1"/>
</dbReference>
<evidence type="ECO:0000313" key="3">
    <source>
        <dbReference type="EMBL" id="GIJ56748.1"/>
    </source>
</evidence>
<accession>A0A8J3Z5K3</accession>
<dbReference type="Gene3D" id="3.40.50.2300">
    <property type="match status" value="1"/>
</dbReference>
<dbReference type="InterPro" id="IPR011006">
    <property type="entry name" value="CheY-like_superfamily"/>
</dbReference>
<dbReference type="PROSITE" id="PS50110">
    <property type="entry name" value="RESPONSE_REGULATORY"/>
    <property type="match status" value="1"/>
</dbReference>
<proteinExistence type="predicted"/>
<keyword evidence="4" id="KW-1185">Reference proteome</keyword>
<comment type="caution">
    <text evidence="3">The sequence shown here is derived from an EMBL/GenBank/DDBJ whole genome shotgun (WGS) entry which is preliminary data.</text>
</comment>
<evidence type="ECO:0000256" key="1">
    <source>
        <dbReference type="PROSITE-ProRule" id="PRU00169"/>
    </source>
</evidence>
<feature type="domain" description="Response regulatory" evidence="2">
    <location>
        <begin position="4"/>
        <end position="120"/>
    </location>
</feature>
<dbReference type="RefSeq" id="WP_203995602.1">
    <property type="nucleotide sequence ID" value="NZ_BOPG01000026.1"/>
</dbReference>
<dbReference type="Proteomes" id="UP000612585">
    <property type="component" value="Unassembled WGS sequence"/>
</dbReference>
<sequence>MGTRILVADDAGVYRRTLVAILELEDDFEVVAEVASGDRIVPVALEHRPDVAVLDIDLPGTDGLSAAARLRERTPACRVLIVTGLAGPGNVHRAVAAGASGFIAKDSSADSIVAAVRRVAAGQRVFPDHPV</sequence>
<name>A0A8J3Z5K3_9ACTN</name>
<dbReference type="Pfam" id="PF00072">
    <property type="entry name" value="Response_reg"/>
    <property type="match status" value="1"/>
</dbReference>
<keyword evidence="1" id="KW-0597">Phosphoprotein</keyword>
<protein>
    <recommendedName>
        <fullName evidence="2">Response regulatory domain-containing protein</fullName>
    </recommendedName>
</protein>
<dbReference type="PANTHER" id="PTHR45566:SF2">
    <property type="entry name" value="NARL SUBFAMILY"/>
    <property type="match status" value="1"/>
</dbReference>
<gene>
    <name evidence="3" type="ORF">Vau01_042640</name>
</gene>
<dbReference type="PANTHER" id="PTHR45566">
    <property type="entry name" value="HTH-TYPE TRANSCRIPTIONAL REGULATOR YHJB-RELATED"/>
    <property type="match status" value="1"/>
</dbReference>
<dbReference type="SUPFAM" id="SSF52172">
    <property type="entry name" value="CheY-like"/>
    <property type="match status" value="1"/>
</dbReference>
<feature type="modified residue" description="4-aspartylphosphate" evidence="1">
    <location>
        <position position="55"/>
    </location>
</feature>
<dbReference type="EMBL" id="BOPG01000026">
    <property type="protein sequence ID" value="GIJ56748.1"/>
    <property type="molecule type" value="Genomic_DNA"/>
</dbReference>
<reference evidence="3" key="1">
    <citation type="submission" date="2021-01" db="EMBL/GenBank/DDBJ databases">
        <title>Whole genome shotgun sequence of Virgisporangium aurantiacum NBRC 16421.</title>
        <authorList>
            <person name="Komaki H."/>
            <person name="Tamura T."/>
        </authorList>
    </citation>
    <scope>NUCLEOTIDE SEQUENCE</scope>
    <source>
        <strain evidence="3">NBRC 16421</strain>
    </source>
</reference>
<dbReference type="InterPro" id="IPR051015">
    <property type="entry name" value="EvgA-like"/>
</dbReference>